<dbReference type="HOGENOM" id="CLU_1722691_0_0_1"/>
<dbReference type="InParanoid" id="E4ZGU9"/>
<dbReference type="eggNOG" id="ENOG502SSBB">
    <property type="taxonomic scope" value="Eukaryota"/>
</dbReference>
<organism evidence="1 2">
    <name type="scientific">Leptosphaeria maculans (strain JN3 / isolate v23.1.3 / race Av1-4-5-6-7-8)</name>
    <name type="common">Blackleg fungus</name>
    <name type="synonym">Phoma lingam</name>
    <dbReference type="NCBI Taxonomy" id="985895"/>
    <lineage>
        <taxon>Eukaryota</taxon>
        <taxon>Fungi</taxon>
        <taxon>Dikarya</taxon>
        <taxon>Ascomycota</taxon>
        <taxon>Pezizomycotina</taxon>
        <taxon>Dothideomycetes</taxon>
        <taxon>Pleosporomycetidae</taxon>
        <taxon>Pleosporales</taxon>
        <taxon>Pleosporineae</taxon>
        <taxon>Leptosphaeriaceae</taxon>
        <taxon>Plenodomus</taxon>
        <taxon>Plenodomus lingam/Leptosphaeria maculans species complex</taxon>
    </lineage>
</organism>
<sequence>MCVPTEQLDAAAQLFRDKPEQFEPFRPSAMKRAMGLEDYFRRFKFVGLRLFFILMSSRAHDIPCKPENIEYSQRGLPYPKFHIYAQSLLDTKRIVDLNVHIDGMNLTLEWGNENLNLEGTVNADWGRWKADLILGGHAAEDEMPNRCTPHDV</sequence>
<evidence type="ECO:0000313" key="1">
    <source>
        <dbReference type="EMBL" id="CBX90519.1"/>
    </source>
</evidence>
<proteinExistence type="predicted"/>
<accession>E4ZGU9</accession>
<dbReference type="AlphaFoldDB" id="E4ZGU9"/>
<dbReference type="EMBL" id="FP929064">
    <property type="protein sequence ID" value="CBX90519.1"/>
    <property type="molecule type" value="Genomic_DNA"/>
</dbReference>
<dbReference type="OMA" id="WATAKNE"/>
<reference evidence="2" key="1">
    <citation type="journal article" date="2011" name="Nat. Commun.">
        <title>Effector diversification within compartments of the Leptosphaeria maculans genome affected by Repeat-Induced Point mutations.</title>
        <authorList>
            <person name="Rouxel T."/>
            <person name="Grandaubert J."/>
            <person name="Hane J.K."/>
            <person name="Hoede C."/>
            <person name="van de Wouw A.P."/>
            <person name="Couloux A."/>
            <person name="Dominguez V."/>
            <person name="Anthouard V."/>
            <person name="Bally P."/>
            <person name="Bourras S."/>
            <person name="Cozijnsen A.J."/>
            <person name="Ciuffetti L.M."/>
            <person name="Degrave A."/>
            <person name="Dilmaghani A."/>
            <person name="Duret L."/>
            <person name="Fudal I."/>
            <person name="Goodwin S.B."/>
            <person name="Gout L."/>
            <person name="Glaser N."/>
            <person name="Linglin J."/>
            <person name="Kema G.H.J."/>
            <person name="Lapalu N."/>
            <person name="Lawrence C.B."/>
            <person name="May K."/>
            <person name="Meyer M."/>
            <person name="Ollivier B."/>
            <person name="Poulain J."/>
            <person name="Schoch C.L."/>
            <person name="Simon A."/>
            <person name="Spatafora J.W."/>
            <person name="Stachowiak A."/>
            <person name="Turgeon B.G."/>
            <person name="Tyler B.M."/>
            <person name="Vincent D."/>
            <person name="Weissenbach J."/>
            <person name="Amselem J."/>
            <person name="Quesneville H."/>
            <person name="Oliver R.P."/>
            <person name="Wincker P."/>
            <person name="Balesdent M.-H."/>
            <person name="Howlett B.J."/>
        </authorList>
    </citation>
    <scope>NUCLEOTIDE SEQUENCE [LARGE SCALE GENOMIC DNA]</scope>
    <source>
        <strain evidence="2">JN3 / isolate v23.1.3 / race Av1-4-5-6-7-8</strain>
    </source>
</reference>
<dbReference type="Proteomes" id="UP000002668">
    <property type="component" value="Genome"/>
</dbReference>
<protein>
    <submittedName>
        <fullName evidence="1">Uncharacterized protein</fullName>
    </submittedName>
</protein>
<dbReference type="VEuPathDB" id="FungiDB:LEMA_P066450.1"/>
<evidence type="ECO:0000313" key="2">
    <source>
        <dbReference type="Proteomes" id="UP000002668"/>
    </source>
</evidence>
<keyword evidence="2" id="KW-1185">Reference proteome</keyword>
<dbReference type="GeneID" id="13292445"/>
<name>E4ZGU9_LEPMJ</name>
<dbReference type="OrthoDB" id="3259529at2759"/>
<gene>
    <name evidence="1" type="ORF">LEMA_P066450.1</name>
</gene>